<dbReference type="FunFam" id="3.20.20.70:FF:000140">
    <property type="entry name" value="Fructose-bisphosphate aldolase"/>
    <property type="match status" value="1"/>
</dbReference>
<evidence type="ECO:0000256" key="3">
    <source>
        <dbReference type="ARBA" id="ARBA00010387"/>
    </source>
</evidence>
<sequence>MSTLREELQATIDALVQEGKGLLAADESGPTIAKRFKTVGIESTEENRRQWRSLLLGAPGLGEFVSGVILYEETLGQKADDGELLPRLAERQGIVPGIKVDKGKVPLVNAAGDEITQGLDGLAERLAHYKEQGARFAKWRAVYNVSDTLPSRLAIETNAESLACYAAICQEAGVVPIVEPEVLIDGDHSIERCAEVTEAVLHEVFHALHRHGVALELMLLKPSMVLPGKEDAKQASIDEVASSTVTVLGRTVPPVVAGVFFLSGGQTPEQATAHLDAINRTGRRPWPLSFSYARALQEPPLKAWRGQSANVGEARQALLKRARLNGAAARGRYDAADEKKG</sequence>
<dbReference type="GO" id="GO:0004332">
    <property type="term" value="F:fructose-bisphosphate aldolase activity"/>
    <property type="evidence" value="ECO:0007669"/>
    <property type="project" value="UniProtKB-EC"/>
</dbReference>
<dbReference type="NCBIfam" id="NF033379">
    <property type="entry name" value="FrucBisAld_I"/>
    <property type="match status" value="1"/>
</dbReference>
<evidence type="ECO:0000256" key="6">
    <source>
        <dbReference type="ARBA" id="ARBA00023239"/>
    </source>
</evidence>
<dbReference type="SUPFAM" id="SSF51569">
    <property type="entry name" value="Aldolase"/>
    <property type="match status" value="1"/>
</dbReference>
<accession>A0A2T3XLG3</accession>
<reference evidence="9 10" key="1">
    <citation type="submission" date="2018-03" db="EMBL/GenBank/DDBJ databases">
        <title>Whole genome analyses suggest that Burkholderia sensu lato contains two further novel genera in the rhizoxinica-symbiotica group Mycetohabitans gen. nov., and Trinickia gen. nov.: implications for the evolution of diazotrophy and nodulation in the Burkholderiaceae.</title>
        <authorList>
            <person name="Estrada De Los Santos P."/>
            <person name="Palmer M."/>
            <person name="Chavez-Ramirez B."/>
            <person name="Steenkamp E.T."/>
            <person name="Hirsch A.M."/>
            <person name="Manyaka P."/>
            <person name="Maluk M."/>
            <person name="Lafos M."/>
            <person name="Crook M."/>
            <person name="Gross E."/>
            <person name="Simon M.F."/>
            <person name="Bueno Dos Reis Junior F."/>
            <person name="Poole P.S."/>
            <person name="Venter S.N."/>
            <person name="James E.K."/>
        </authorList>
    </citation>
    <scope>NUCLEOTIDE SEQUENCE [LARGE SCALE GENOMIC DNA]</scope>
    <source>
        <strain evidence="9 10">JPY-366</strain>
    </source>
</reference>
<evidence type="ECO:0000256" key="8">
    <source>
        <dbReference type="ARBA" id="ARBA00072515"/>
    </source>
</evidence>
<dbReference type="Pfam" id="PF00274">
    <property type="entry name" value="Glycolytic"/>
    <property type="match status" value="1"/>
</dbReference>
<organism evidence="9 10">
    <name type="scientific">Trinickia symbiotica</name>
    <dbReference type="NCBI Taxonomy" id="863227"/>
    <lineage>
        <taxon>Bacteria</taxon>
        <taxon>Pseudomonadati</taxon>
        <taxon>Pseudomonadota</taxon>
        <taxon>Betaproteobacteria</taxon>
        <taxon>Burkholderiales</taxon>
        <taxon>Burkholderiaceae</taxon>
        <taxon>Trinickia</taxon>
    </lineage>
</organism>
<evidence type="ECO:0000256" key="1">
    <source>
        <dbReference type="ARBA" id="ARBA00000441"/>
    </source>
</evidence>
<evidence type="ECO:0000256" key="5">
    <source>
        <dbReference type="ARBA" id="ARBA00023152"/>
    </source>
</evidence>
<gene>
    <name evidence="9" type="ORF">C9I57_28720</name>
</gene>
<name>A0A2T3XLG3_9BURK</name>
<keyword evidence="5" id="KW-0324">Glycolysis</keyword>
<keyword evidence="6" id="KW-0456">Lyase</keyword>
<protein>
    <recommendedName>
        <fullName evidence="8">Probable fructose-bisphosphate aldolase class 1</fullName>
        <ecNumber evidence="4">4.1.2.13</ecNumber>
    </recommendedName>
    <alternativeName>
        <fullName evidence="7">Fructose-bisphosphate aldolase class I</fullName>
    </alternativeName>
</protein>
<comment type="catalytic activity">
    <reaction evidence="1">
        <text>beta-D-fructose 1,6-bisphosphate = D-glyceraldehyde 3-phosphate + dihydroxyacetone phosphate</text>
        <dbReference type="Rhea" id="RHEA:14729"/>
        <dbReference type="ChEBI" id="CHEBI:32966"/>
        <dbReference type="ChEBI" id="CHEBI:57642"/>
        <dbReference type="ChEBI" id="CHEBI:59776"/>
        <dbReference type="EC" id="4.1.2.13"/>
    </reaction>
</comment>
<dbReference type="EC" id="4.1.2.13" evidence="4"/>
<dbReference type="PANTHER" id="PTHR11627">
    <property type="entry name" value="FRUCTOSE-BISPHOSPHATE ALDOLASE"/>
    <property type="match status" value="1"/>
</dbReference>
<dbReference type="UniPathway" id="UPA00109">
    <property type="reaction ID" value="UER00183"/>
</dbReference>
<dbReference type="InterPro" id="IPR000741">
    <property type="entry name" value="FBA_I"/>
</dbReference>
<dbReference type="GO" id="GO:0006096">
    <property type="term" value="P:glycolytic process"/>
    <property type="evidence" value="ECO:0007669"/>
    <property type="project" value="UniProtKB-UniPathway"/>
</dbReference>
<comment type="caution">
    <text evidence="9">The sequence shown here is derived from an EMBL/GenBank/DDBJ whole genome shotgun (WGS) entry which is preliminary data.</text>
</comment>
<evidence type="ECO:0000313" key="10">
    <source>
        <dbReference type="Proteomes" id="UP000240638"/>
    </source>
</evidence>
<dbReference type="RefSeq" id="WP_107153945.1">
    <property type="nucleotide sequence ID" value="NZ_PYUC01000020.1"/>
</dbReference>
<dbReference type="InterPro" id="IPR013785">
    <property type="entry name" value="Aldolase_TIM"/>
</dbReference>
<evidence type="ECO:0000256" key="7">
    <source>
        <dbReference type="ARBA" id="ARBA00029799"/>
    </source>
</evidence>
<dbReference type="AlphaFoldDB" id="A0A2T3XLG3"/>
<dbReference type="Gene3D" id="3.20.20.70">
    <property type="entry name" value="Aldolase class I"/>
    <property type="match status" value="1"/>
</dbReference>
<dbReference type="Proteomes" id="UP000240638">
    <property type="component" value="Unassembled WGS sequence"/>
</dbReference>
<evidence type="ECO:0000256" key="4">
    <source>
        <dbReference type="ARBA" id="ARBA00013068"/>
    </source>
</evidence>
<evidence type="ECO:0000313" key="9">
    <source>
        <dbReference type="EMBL" id="PTB17342.1"/>
    </source>
</evidence>
<dbReference type="CDD" id="cd00948">
    <property type="entry name" value="FBP_aldolase_I_a"/>
    <property type="match status" value="1"/>
</dbReference>
<comment type="pathway">
    <text evidence="2">Carbohydrate degradation; glycolysis; D-glyceraldehyde 3-phosphate and glycerone phosphate from D-glucose: step 4/4.</text>
</comment>
<comment type="similarity">
    <text evidence="3">Belongs to the class I fructose-bisphosphate aldolase family.</text>
</comment>
<proteinExistence type="inferred from homology"/>
<evidence type="ECO:0000256" key="2">
    <source>
        <dbReference type="ARBA" id="ARBA00004714"/>
    </source>
</evidence>
<dbReference type="EMBL" id="PYUC01000020">
    <property type="protein sequence ID" value="PTB17342.1"/>
    <property type="molecule type" value="Genomic_DNA"/>
</dbReference>